<dbReference type="NCBIfam" id="TIGR01777">
    <property type="entry name" value="yfcH"/>
    <property type="match status" value="1"/>
</dbReference>
<reference evidence="3 4" key="1">
    <citation type="journal article" date="2018" name="Gigascience">
        <title>Genomes of trombidid mites reveal novel predicted allergens and laterally-transferred genes associated with secondary metabolism.</title>
        <authorList>
            <person name="Dong X."/>
            <person name="Chaisiri K."/>
            <person name="Xia D."/>
            <person name="Armstrong S.D."/>
            <person name="Fang Y."/>
            <person name="Donnelly M.J."/>
            <person name="Kadowaki T."/>
            <person name="McGarry J.W."/>
            <person name="Darby A.C."/>
            <person name="Makepeace B.L."/>
        </authorList>
    </citation>
    <scope>NUCLEOTIDE SEQUENCE [LARGE SCALE GENOMIC DNA]</scope>
    <source>
        <strain evidence="3">UoL-WK</strain>
    </source>
</reference>
<dbReference type="AlphaFoldDB" id="A0A443RFH6"/>
<feature type="domain" description="DUF1731" evidence="2">
    <location>
        <begin position="250"/>
        <end position="297"/>
    </location>
</feature>
<dbReference type="STRING" id="1965070.A0A443RFH6"/>
<dbReference type="Gene3D" id="3.40.50.720">
    <property type="entry name" value="NAD(P)-binding Rossmann-like Domain"/>
    <property type="match status" value="1"/>
</dbReference>
<name>A0A443RFH6_9ACAR</name>
<protein>
    <submittedName>
        <fullName evidence="3">Epimerase family protein SDR39U1-like isoform X1</fullName>
    </submittedName>
</protein>
<proteinExistence type="predicted"/>
<dbReference type="Pfam" id="PF08338">
    <property type="entry name" value="DUF1731"/>
    <property type="match status" value="1"/>
</dbReference>
<dbReference type="InterPro" id="IPR010099">
    <property type="entry name" value="SDR39U1"/>
</dbReference>
<dbReference type="OrthoDB" id="276721at2759"/>
<keyword evidence="4" id="KW-1185">Reference proteome</keyword>
<dbReference type="Proteomes" id="UP000285301">
    <property type="component" value="Unassembled WGS sequence"/>
</dbReference>
<sequence>MSSRFATVVIGGGTGFIGNRLKNAFAAISSKVVIVSRNATKDRMSWTDISKHGIPENTEVVVNVAGLNVLNPMQRWSSDFKTNVILSRVETTKILADAISKCNSPPKVFITISGVNYYQPDGKEYTEYDRVPVFDFFSRLCKDWEEAGNLPEQIKTRRVIIRSGVVLGNESGMIATMRLPFFAGLGGIVGSGKQFMPWIHVEDLTRMFLFAASNEKVKGVLNGVSPQIITNSEFTKALGKAMNRPTLIPLPEFAVKLVFGNERSDMILKGAKVKPKRVLDLGFEYKYEKIEDACKQLV</sequence>
<feature type="domain" description="NAD-dependent epimerase/dehydratase" evidence="1">
    <location>
        <begin position="8"/>
        <end position="215"/>
    </location>
</feature>
<dbReference type="EMBL" id="NCKU01000818">
    <property type="protein sequence ID" value="RWS14024.1"/>
    <property type="molecule type" value="Genomic_DNA"/>
</dbReference>
<dbReference type="InterPro" id="IPR001509">
    <property type="entry name" value="Epimerase_deHydtase"/>
</dbReference>
<dbReference type="SUPFAM" id="SSF51735">
    <property type="entry name" value="NAD(P)-binding Rossmann-fold domains"/>
    <property type="match status" value="1"/>
</dbReference>
<evidence type="ECO:0000313" key="4">
    <source>
        <dbReference type="Proteomes" id="UP000285301"/>
    </source>
</evidence>
<dbReference type="Pfam" id="PF01370">
    <property type="entry name" value="Epimerase"/>
    <property type="match status" value="1"/>
</dbReference>
<comment type="caution">
    <text evidence="3">The sequence shown here is derived from an EMBL/GenBank/DDBJ whole genome shotgun (WGS) entry which is preliminary data.</text>
</comment>
<dbReference type="InterPro" id="IPR036291">
    <property type="entry name" value="NAD(P)-bd_dom_sf"/>
</dbReference>
<dbReference type="PANTHER" id="PTHR11092">
    <property type="entry name" value="SUGAR NUCLEOTIDE EPIMERASE RELATED"/>
    <property type="match status" value="1"/>
</dbReference>
<accession>A0A443RFH6</accession>
<dbReference type="InterPro" id="IPR013549">
    <property type="entry name" value="DUF1731"/>
</dbReference>
<evidence type="ECO:0000259" key="2">
    <source>
        <dbReference type="Pfam" id="PF08338"/>
    </source>
</evidence>
<dbReference type="PANTHER" id="PTHR11092:SF0">
    <property type="entry name" value="EPIMERASE FAMILY PROTEIN SDR39U1"/>
    <property type="match status" value="1"/>
</dbReference>
<evidence type="ECO:0000259" key="1">
    <source>
        <dbReference type="Pfam" id="PF01370"/>
    </source>
</evidence>
<gene>
    <name evidence="3" type="ORF">B4U79_00621</name>
</gene>
<evidence type="ECO:0000313" key="3">
    <source>
        <dbReference type="EMBL" id="RWS14024.1"/>
    </source>
</evidence>
<organism evidence="3 4">
    <name type="scientific">Dinothrombium tinctorium</name>
    <dbReference type="NCBI Taxonomy" id="1965070"/>
    <lineage>
        <taxon>Eukaryota</taxon>
        <taxon>Metazoa</taxon>
        <taxon>Ecdysozoa</taxon>
        <taxon>Arthropoda</taxon>
        <taxon>Chelicerata</taxon>
        <taxon>Arachnida</taxon>
        <taxon>Acari</taxon>
        <taxon>Acariformes</taxon>
        <taxon>Trombidiformes</taxon>
        <taxon>Prostigmata</taxon>
        <taxon>Anystina</taxon>
        <taxon>Parasitengona</taxon>
        <taxon>Trombidioidea</taxon>
        <taxon>Trombidiidae</taxon>
        <taxon>Dinothrombium</taxon>
    </lineage>
</organism>